<evidence type="ECO:0000313" key="2">
    <source>
        <dbReference type="Proteomes" id="UP000229504"/>
    </source>
</evidence>
<organism evidence="1 2">
    <name type="scientific">Pseudomonas sediminis</name>
    <dbReference type="NCBI Taxonomy" id="1691904"/>
    <lineage>
        <taxon>Bacteria</taxon>
        <taxon>Pseudomonadati</taxon>
        <taxon>Pseudomonadota</taxon>
        <taxon>Gammaproteobacteria</taxon>
        <taxon>Pseudomonadales</taxon>
        <taxon>Pseudomonadaceae</taxon>
        <taxon>Pseudomonas</taxon>
    </lineage>
</organism>
<comment type="caution">
    <text evidence="1">The sequence shown here is derived from an EMBL/GenBank/DDBJ whole genome shotgun (WGS) entry which is preliminary data.</text>
</comment>
<protein>
    <submittedName>
        <fullName evidence="1">Uncharacterized protein</fullName>
    </submittedName>
</protein>
<evidence type="ECO:0000313" key="1">
    <source>
        <dbReference type="EMBL" id="PIA71876.1"/>
    </source>
</evidence>
<reference evidence="2" key="1">
    <citation type="submission" date="2017-06" db="EMBL/GenBank/DDBJ databases">
        <authorList>
            <person name="Rastogi G."/>
            <person name="Vaishampayan P."/>
            <person name="Seuylemezian A."/>
        </authorList>
    </citation>
    <scope>NUCLEOTIDE SEQUENCE [LARGE SCALE GENOMIC DNA]</scope>
    <source>
        <strain evidence="2">PI11</strain>
    </source>
</reference>
<dbReference type="Proteomes" id="UP000229504">
    <property type="component" value="Unassembled WGS sequence"/>
</dbReference>
<accession>A0A2G5FV60</accession>
<dbReference type="EMBL" id="NIQU01000001">
    <property type="protein sequence ID" value="PIA71876.1"/>
    <property type="molecule type" value="Genomic_DNA"/>
</dbReference>
<proteinExistence type="predicted"/>
<dbReference type="AlphaFoldDB" id="A0A2G5FV60"/>
<name>A0A2G5FV60_9PSED</name>
<gene>
    <name evidence="1" type="ORF">CDO35_02480</name>
</gene>
<sequence length="76" mass="8373">MLFSRNARIPQGGGHFLWPAIPGGHPAGRRCATLKMAPGHFLWAAETELRAIKNRPPGPVFQEPVAIKRQQLRPAP</sequence>